<evidence type="ECO:0000256" key="8">
    <source>
        <dbReference type="PIRSR" id="PIRSR037945-1"/>
    </source>
</evidence>
<keyword evidence="13" id="KW-1185">Reference proteome</keyword>
<dbReference type="GO" id="GO:0042834">
    <property type="term" value="F:peptidoglycan binding"/>
    <property type="evidence" value="ECO:0007669"/>
    <property type="project" value="InterPro"/>
</dbReference>
<evidence type="ECO:0000313" key="13">
    <source>
        <dbReference type="Proteomes" id="UP001329430"/>
    </source>
</evidence>
<dbReference type="SUPFAM" id="SSF55846">
    <property type="entry name" value="N-acetylmuramoyl-L-alanine amidase-like"/>
    <property type="match status" value="1"/>
</dbReference>
<dbReference type="FunFam" id="3.40.80.10:FF:000001">
    <property type="entry name" value="Peptidoglycan recognition protein 1"/>
    <property type="match status" value="1"/>
</dbReference>
<evidence type="ECO:0000256" key="1">
    <source>
        <dbReference type="ARBA" id="ARBA00007553"/>
    </source>
</evidence>
<keyword evidence="5 8" id="KW-1015">Disulfide bond</keyword>
<feature type="domain" description="Peptidoglycan recognition protein family" evidence="11">
    <location>
        <begin position="24"/>
        <end position="166"/>
    </location>
</feature>
<dbReference type="PIRSF" id="PIRSF037945">
    <property type="entry name" value="PGRPs"/>
    <property type="match status" value="1"/>
</dbReference>
<dbReference type="GO" id="GO:0008745">
    <property type="term" value="F:N-acetylmuramoyl-L-alanine amidase activity"/>
    <property type="evidence" value="ECO:0007669"/>
    <property type="project" value="InterPro"/>
</dbReference>
<comment type="caution">
    <text evidence="12">The sequence shown here is derived from an EMBL/GenBank/DDBJ whole genome shotgun (WGS) entry which is preliminary data.</text>
</comment>
<feature type="domain" description="N-acetylmuramoyl-L-alanine amidase" evidence="10">
    <location>
        <begin position="36"/>
        <end position="172"/>
    </location>
</feature>
<feature type="chain" id="PRO_5042944337" description="Peptidoglycan-recognition protein" evidence="9">
    <location>
        <begin position="20"/>
        <end position="187"/>
    </location>
</feature>
<dbReference type="InterPro" id="IPR017331">
    <property type="entry name" value="Peptidoglycan_recognition"/>
</dbReference>
<proteinExistence type="inferred from homology"/>
<feature type="signal peptide" evidence="9">
    <location>
        <begin position="1"/>
        <end position="19"/>
    </location>
</feature>
<evidence type="ECO:0000256" key="3">
    <source>
        <dbReference type="ARBA" id="ARBA00022729"/>
    </source>
</evidence>
<dbReference type="InterPro" id="IPR015510">
    <property type="entry name" value="PGRP"/>
</dbReference>
<comment type="function">
    <text evidence="6">Peptidoglycan-recognition protein probably involved in innate immunity by binding to peptidoglycans (PGN) of bacteria and activating the prophenoloxidase (proPO) cascade immune response. Binds to 1,3-beta-D-glucan and PGN.</text>
</comment>
<dbReference type="CDD" id="cd06583">
    <property type="entry name" value="PGRP"/>
    <property type="match status" value="1"/>
</dbReference>
<keyword evidence="3 9" id="KW-0732">Signal</keyword>
<protein>
    <recommendedName>
        <fullName evidence="7">Peptidoglycan-recognition protein</fullName>
    </recommendedName>
</protein>
<evidence type="ECO:0000259" key="11">
    <source>
        <dbReference type="SMART" id="SM00701"/>
    </source>
</evidence>
<dbReference type="Proteomes" id="UP001329430">
    <property type="component" value="Chromosome 4"/>
</dbReference>
<organism evidence="12 13">
    <name type="scientific">Pyrocoelia pectoralis</name>
    <dbReference type="NCBI Taxonomy" id="417401"/>
    <lineage>
        <taxon>Eukaryota</taxon>
        <taxon>Metazoa</taxon>
        <taxon>Ecdysozoa</taxon>
        <taxon>Arthropoda</taxon>
        <taxon>Hexapoda</taxon>
        <taxon>Insecta</taxon>
        <taxon>Pterygota</taxon>
        <taxon>Neoptera</taxon>
        <taxon>Endopterygota</taxon>
        <taxon>Coleoptera</taxon>
        <taxon>Polyphaga</taxon>
        <taxon>Elateriformia</taxon>
        <taxon>Elateroidea</taxon>
        <taxon>Lampyridae</taxon>
        <taxon>Lampyrinae</taxon>
        <taxon>Pyrocoelia</taxon>
    </lineage>
</organism>
<evidence type="ECO:0000256" key="6">
    <source>
        <dbReference type="ARBA" id="ARBA00057187"/>
    </source>
</evidence>
<dbReference type="AlphaFoldDB" id="A0AAN7VEX0"/>
<dbReference type="GO" id="GO:0045087">
    <property type="term" value="P:innate immune response"/>
    <property type="evidence" value="ECO:0007669"/>
    <property type="project" value="UniProtKB-KW"/>
</dbReference>
<evidence type="ECO:0000256" key="4">
    <source>
        <dbReference type="ARBA" id="ARBA00022859"/>
    </source>
</evidence>
<dbReference type="Gene3D" id="3.40.80.10">
    <property type="entry name" value="Peptidoglycan recognition protein-like"/>
    <property type="match status" value="1"/>
</dbReference>
<dbReference type="Pfam" id="PF01510">
    <property type="entry name" value="Amidase_2"/>
    <property type="match status" value="1"/>
</dbReference>
<name>A0AAN7VEX0_9COLE</name>
<dbReference type="SMART" id="SM00701">
    <property type="entry name" value="PGRP"/>
    <property type="match status" value="1"/>
</dbReference>
<accession>A0AAN7VEX0</accession>
<comment type="similarity">
    <text evidence="1 7">Belongs to the N-acetylmuramoyl-L-alanine amidase 2 family.</text>
</comment>
<dbReference type="SMART" id="SM00644">
    <property type="entry name" value="Ami_2"/>
    <property type="match status" value="1"/>
</dbReference>
<dbReference type="PANTHER" id="PTHR11022">
    <property type="entry name" value="PEPTIDOGLYCAN RECOGNITION PROTEIN"/>
    <property type="match status" value="1"/>
</dbReference>
<keyword evidence="4 7" id="KW-0391">Immunity</keyword>
<dbReference type="GO" id="GO:0008270">
    <property type="term" value="F:zinc ion binding"/>
    <property type="evidence" value="ECO:0007669"/>
    <property type="project" value="InterPro"/>
</dbReference>
<evidence type="ECO:0000256" key="9">
    <source>
        <dbReference type="SAM" id="SignalP"/>
    </source>
</evidence>
<dbReference type="GO" id="GO:0009253">
    <property type="term" value="P:peptidoglycan catabolic process"/>
    <property type="evidence" value="ECO:0007669"/>
    <property type="project" value="InterPro"/>
</dbReference>
<dbReference type="EMBL" id="JAVRBK010000004">
    <property type="protein sequence ID" value="KAK5645538.1"/>
    <property type="molecule type" value="Genomic_DNA"/>
</dbReference>
<evidence type="ECO:0000313" key="12">
    <source>
        <dbReference type="EMBL" id="KAK5645538.1"/>
    </source>
</evidence>
<sequence length="187" mass="20721">MKQILIAILVSCLVSVIQTSDDCPNIISRAGWDARVPEIVQYVAFPLRMVIIHHTVTAECSTMVGCRSMVKSIQTYHMDNLNFGDIGYNFLIGGNGKVYEGLGWHKQGAHTYGYNTKSVGIAFIGDFRKKLPTDAAIQAAKKLMACGVKLGELTSDYELYGAKQLSATESPGAQMYNRMMNWDHFTE</sequence>
<evidence type="ECO:0000256" key="7">
    <source>
        <dbReference type="PIRNR" id="PIRNR037945"/>
    </source>
</evidence>
<keyword evidence="2 7" id="KW-0399">Innate immunity</keyword>
<dbReference type="InterPro" id="IPR036505">
    <property type="entry name" value="Amidase/PGRP_sf"/>
</dbReference>
<dbReference type="InterPro" id="IPR002502">
    <property type="entry name" value="Amidase_domain"/>
</dbReference>
<gene>
    <name evidence="12" type="ORF">RI129_006838</name>
</gene>
<dbReference type="InterPro" id="IPR006619">
    <property type="entry name" value="PGRP_domain_met/bac"/>
</dbReference>
<evidence type="ECO:0000256" key="2">
    <source>
        <dbReference type="ARBA" id="ARBA00022588"/>
    </source>
</evidence>
<reference evidence="12 13" key="1">
    <citation type="journal article" date="2024" name="Insects">
        <title>An Improved Chromosome-Level Genome Assembly of the Firefly Pyrocoelia pectoralis.</title>
        <authorList>
            <person name="Fu X."/>
            <person name="Meyer-Rochow V.B."/>
            <person name="Ballantyne L."/>
            <person name="Zhu X."/>
        </authorList>
    </citation>
    <scope>NUCLEOTIDE SEQUENCE [LARGE SCALE GENOMIC DNA]</scope>
    <source>
        <strain evidence="12">XCY_ONT2</strain>
    </source>
</reference>
<evidence type="ECO:0000256" key="5">
    <source>
        <dbReference type="ARBA" id="ARBA00023157"/>
    </source>
</evidence>
<feature type="disulfide bond" evidence="8">
    <location>
        <begin position="60"/>
        <end position="66"/>
    </location>
</feature>
<dbReference type="PANTHER" id="PTHR11022:SF74">
    <property type="entry name" value="PEPTIDOGLYCAN-RECOGNITION PROTEIN SA"/>
    <property type="match status" value="1"/>
</dbReference>
<evidence type="ECO:0000259" key="10">
    <source>
        <dbReference type="SMART" id="SM00644"/>
    </source>
</evidence>
<feature type="disulfide bond" evidence="8">
    <location>
        <begin position="23"/>
        <end position="146"/>
    </location>
</feature>